<protein>
    <submittedName>
        <fullName evidence="2">Uncharacterized protein</fullName>
    </submittedName>
</protein>
<dbReference type="HOGENOM" id="CLU_2121639_0_0_1"/>
<evidence type="ECO:0000256" key="1">
    <source>
        <dbReference type="SAM" id="MobiDB-lite"/>
    </source>
</evidence>
<gene>
    <name evidence="2" type="ORF">MAN_06424</name>
</gene>
<evidence type="ECO:0000313" key="2">
    <source>
        <dbReference type="EMBL" id="KID64250.1"/>
    </source>
</evidence>
<dbReference type="EMBL" id="AZNF01000008">
    <property type="protein sequence ID" value="KID64250.1"/>
    <property type="molecule type" value="Genomic_DNA"/>
</dbReference>
<feature type="region of interest" description="Disordered" evidence="1">
    <location>
        <begin position="1"/>
        <end position="87"/>
    </location>
</feature>
<dbReference type="AlphaFoldDB" id="A0A0B4EQD5"/>
<organism evidence="2 3">
    <name type="scientific">Metarhizium anisopliae (strain ARSEF 549)</name>
    <dbReference type="NCBI Taxonomy" id="3151832"/>
    <lineage>
        <taxon>Eukaryota</taxon>
        <taxon>Fungi</taxon>
        <taxon>Dikarya</taxon>
        <taxon>Ascomycota</taxon>
        <taxon>Pezizomycotina</taxon>
        <taxon>Sordariomycetes</taxon>
        <taxon>Hypocreomycetidae</taxon>
        <taxon>Hypocreales</taxon>
        <taxon>Clavicipitaceae</taxon>
        <taxon>Metarhizium</taxon>
    </lineage>
</organism>
<proteinExistence type="predicted"/>
<feature type="compositionally biased region" description="Pro residues" evidence="1">
    <location>
        <begin position="30"/>
        <end position="48"/>
    </location>
</feature>
<comment type="caution">
    <text evidence="2">The sequence shown here is derived from an EMBL/GenBank/DDBJ whole genome shotgun (WGS) entry which is preliminary data.</text>
</comment>
<dbReference type="VEuPathDB" id="FungiDB:MAN_06424"/>
<sequence>MPPHKSPSLGFSLNLPPFTPNRHPAQANPPTTPPAPTAPIIPRPPKPFRLPAAQAAATPDRLPRGRDAQPGERSRRQRAREHVRREDDVRHRLVLCVRRVREVARHYSRICGCE</sequence>
<name>A0A0B4EQD5_METAF</name>
<evidence type="ECO:0000313" key="3">
    <source>
        <dbReference type="Proteomes" id="UP000031186"/>
    </source>
</evidence>
<keyword evidence="3" id="KW-1185">Reference proteome</keyword>
<reference evidence="2 3" key="1">
    <citation type="journal article" date="2014" name="Proc. Natl. Acad. Sci. U.S.A.">
        <title>Trajectory and genomic determinants of fungal-pathogen speciation and host adaptation.</title>
        <authorList>
            <person name="Hu X."/>
            <person name="Xiao G."/>
            <person name="Zheng P."/>
            <person name="Shang Y."/>
            <person name="Su Y."/>
            <person name="Zhang X."/>
            <person name="Liu X."/>
            <person name="Zhan S."/>
            <person name="St Leger R.J."/>
            <person name="Wang C."/>
        </authorList>
    </citation>
    <scope>NUCLEOTIDE SEQUENCE [LARGE SCALE GENOMIC DNA]</scope>
    <source>
        <strain evidence="2 3">ARSEF 549</strain>
    </source>
</reference>
<feature type="non-terminal residue" evidence="2">
    <location>
        <position position="1"/>
    </location>
</feature>
<feature type="compositionally biased region" description="Basic and acidic residues" evidence="1">
    <location>
        <begin position="61"/>
        <end position="74"/>
    </location>
</feature>
<accession>A0A0B4EQD5</accession>
<dbReference type="Proteomes" id="UP000031186">
    <property type="component" value="Unassembled WGS sequence"/>
</dbReference>